<comment type="similarity">
    <text evidence="3">Belongs to the gas vesicle GvpF/GvpL family.</text>
</comment>
<dbReference type="PANTHER" id="PTHR36852">
    <property type="entry name" value="PROTEIN GVPL 2"/>
    <property type="match status" value="1"/>
</dbReference>
<dbReference type="OrthoDB" id="146444at2"/>
<dbReference type="InterPro" id="IPR009430">
    <property type="entry name" value="GvpL/GvpF"/>
</dbReference>
<comment type="caution">
    <text evidence="4">The sequence shown here is derived from an EMBL/GenBank/DDBJ whole genome shotgun (WGS) entry which is preliminary data.</text>
</comment>
<evidence type="ECO:0000256" key="3">
    <source>
        <dbReference type="ARBA" id="ARBA00035643"/>
    </source>
</evidence>
<dbReference type="PANTHER" id="PTHR36852:SF1">
    <property type="entry name" value="PROTEIN GVPL 2"/>
    <property type="match status" value="1"/>
</dbReference>
<dbReference type="GO" id="GO:0031411">
    <property type="term" value="C:gas vesicle"/>
    <property type="evidence" value="ECO:0007669"/>
    <property type="project" value="UniProtKB-SubCell"/>
</dbReference>
<protein>
    <submittedName>
        <fullName evidence="4">GvpL/GvpF family gas vesicle protein</fullName>
    </submittedName>
</protein>
<comment type="subcellular location">
    <subcellularLocation>
        <location evidence="2">Gas vesicle</location>
    </subcellularLocation>
</comment>
<evidence type="ECO:0000313" key="5">
    <source>
        <dbReference type="Proteomes" id="UP000294739"/>
    </source>
</evidence>
<evidence type="ECO:0000256" key="2">
    <source>
        <dbReference type="ARBA" id="ARBA00035108"/>
    </source>
</evidence>
<dbReference type="Pfam" id="PF06386">
    <property type="entry name" value="GvpL_GvpF"/>
    <property type="match status" value="1"/>
</dbReference>
<dbReference type="EMBL" id="SMKZ01000061">
    <property type="protein sequence ID" value="TDD99037.1"/>
    <property type="molecule type" value="Genomic_DNA"/>
</dbReference>
<dbReference type="Proteomes" id="UP000294739">
    <property type="component" value="Unassembled WGS sequence"/>
</dbReference>
<evidence type="ECO:0000256" key="1">
    <source>
        <dbReference type="ARBA" id="ARBA00022987"/>
    </source>
</evidence>
<dbReference type="AlphaFoldDB" id="A0A4V2YZZ4"/>
<keyword evidence="1" id="KW-0304">Gas vesicle</keyword>
<keyword evidence="5" id="KW-1185">Reference proteome</keyword>
<organism evidence="4 5">
    <name type="scientific">Jiangella asiatica</name>
    <dbReference type="NCBI Taxonomy" id="2530372"/>
    <lineage>
        <taxon>Bacteria</taxon>
        <taxon>Bacillati</taxon>
        <taxon>Actinomycetota</taxon>
        <taxon>Actinomycetes</taxon>
        <taxon>Jiangellales</taxon>
        <taxon>Jiangellaceae</taxon>
        <taxon>Jiangella</taxon>
    </lineage>
</organism>
<reference evidence="4 5" key="1">
    <citation type="submission" date="2019-03" db="EMBL/GenBank/DDBJ databases">
        <title>Draft genome sequences of novel Actinobacteria.</title>
        <authorList>
            <person name="Sahin N."/>
            <person name="Ay H."/>
            <person name="Saygin H."/>
        </authorList>
    </citation>
    <scope>NUCLEOTIDE SEQUENCE [LARGE SCALE GENOMIC DNA]</scope>
    <source>
        <strain evidence="4 5">5K138</strain>
    </source>
</reference>
<evidence type="ECO:0000313" key="4">
    <source>
        <dbReference type="EMBL" id="TDD99037.1"/>
    </source>
</evidence>
<gene>
    <name evidence="4" type="ORF">E1269_27785</name>
</gene>
<accession>A0A4V2YZZ4</accession>
<dbReference type="InParanoid" id="A0A4V2YZZ4"/>
<dbReference type="GO" id="GO:0031412">
    <property type="term" value="P:gas vesicle organization"/>
    <property type="evidence" value="ECO:0007669"/>
    <property type="project" value="InterPro"/>
</dbReference>
<name>A0A4V2YZZ4_9ACTN</name>
<proteinExistence type="inferred from homology"/>
<sequence length="255" mass="27155">MADQGSYLYAVAGPLPDAVVDGIRGIDGAAVRPVRDGDLTAVVSTVDLADFGEESLRQHLGDPEWLEAVARAHHGVVDEVARHATVAPLRLATVCADDNGVRDRLGRWRDALHRTLADVAGCAEWSVKLYPSPPDDPDRAGEAEPDALSGAEYLRRRKAAVTHRQDAAQTAAAVAEDVHGELSRHAVAARRLAVHDPRVTGSATPMTLNGAYLVADGEADLFRTAMAALAERHGDTRVEVAGPWPPYSFVTVEPA</sequence>
<dbReference type="RefSeq" id="WP_131900747.1">
    <property type="nucleotide sequence ID" value="NZ_SMKZ01000061.1"/>
</dbReference>